<evidence type="ECO:0000256" key="4">
    <source>
        <dbReference type="HAMAP-Rule" id="MF_02200"/>
    </source>
</evidence>
<dbReference type="HAMAP" id="MF_02200">
    <property type="entry name" value="NapD"/>
    <property type="match status" value="1"/>
</dbReference>
<protein>
    <recommendedName>
        <fullName evidence="4">Chaperone NapD</fullName>
    </recommendedName>
    <alternativeName>
        <fullName evidence="4">NapA signal peptide-binding chaperone NapD</fullName>
    </alternativeName>
</protein>
<comment type="caution">
    <text evidence="5">The sequence shown here is derived from an EMBL/GenBank/DDBJ whole genome shotgun (WGS) entry which is preliminary data.</text>
</comment>
<evidence type="ECO:0000256" key="1">
    <source>
        <dbReference type="ARBA" id="ARBA00004496"/>
    </source>
</evidence>
<evidence type="ECO:0000256" key="2">
    <source>
        <dbReference type="ARBA" id="ARBA00022490"/>
    </source>
</evidence>
<comment type="function">
    <text evidence="4">Chaperone for NapA, the catalytic subunit of the periplasmic nitrate reductase. It binds directly and specifically to the twin-arginine signal peptide of NapA, preventing premature interaction with the Tat translocase and premature export.</text>
</comment>
<dbReference type="Proteomes" id="UP001526430">
    <property type="component" value="Unassembled WGS sequence"/>
</dbReference>
<comment type="subunit">
    <text evidence="4">Interacts with the cytoplasmic NapA precursor.</text>
</comment>
<sequence>MREGWAGASEPPGRAAEAHISSLVVHCRLDEAERVITALRAMPDAEISVAAPGKLVVVLETPSEGEIVDRLNHIQRLSGVLAATLVFHHHEPALAGEPVSGE</sequence>
<dbReference type="RefSeq" id="WP_301587855.1">
    <property type="nucleotide sequence ID" value="NZ_JAPFQI010000001.1"/>
</dbReference>
<evidence type="ECO:0000313" key="5">
    <source>
        <dbReference type="EMBL" id="MCW8084248.1"/>
    </source>
</evidence>
<organism evidence="5 6">
    <name type="scientific">Sabulicella glaciei</name>
    <dbReference type="NCBI Taxonomy" id="2984948"/>
    <lineage>
        <taxon>Bacteria</taxon>
        <taxon>Pseudomonadati</taxon>
        <taxon>Pseudomonadota</taxon>
        <taxon>Alphaproteobacteria</taxon>
        <taxon>Acetobacterales</taxon>
        <taxon>Acetobacteraceae</taxon>
        <taxon>Sabulicella</taxon>
    </lineage>
</organism>
<dbReference type="Pfam" id="PF03927">
    <property type="entry name" value="NapD"/>
    <property type="match status" value="1"/>
</dbReference>
<gene>
    <name evidence="4" type="primary">napD</name>
    <name evidence="5" type="ORF">OF850_01285</name>
</gene>
<dbReference type="Gene3D" id="3.30.70.920">
    <property type="match status" value="1"/>
</dbReference>
<reference evidence="5 6" key="1">
    <citation type="submission" date="2022-10" db="EMBL/GenBank/DDBJ databases">
        <title>Roseococcus glaciei nov., sp. nov., isolated from glacier.</title>
        <authorList>
            <person name="Liu Q."/>
            <person name="Xin Y.-H."/>
        </authorList>
    </citation>
    <scope>NUCLEOTIDE SEQUENCE [LARGE SCALE GENOMIC DNA]</scope>
    <source>
        <strain evidence="5 6">MDT2-1-1</strain>
    </source>
</reference>
<evidence type="ECO:0000313" key="6">
    <source>
        <dbReference type="Proteomes" id="UP001526430"/>
    </source>
</evidence>
<evidence type="ECO:0000256" key="3">
    <source>
        <dbReference type="ARBA" id="ARBA00023186"/>
    </source>
</evidence>
<proteinExistence type="inferred from homology"/>
<comment type="subcellular location">
    <subcellularLocation>
        <location evidence="1 4">Cytoplasm</location>
    </subcellularLocation>
</comment>
<accession>A0ABT3NQT8</accession>
<dbReference type="InterPro" id="IPR005623">
    <property type="entry name" value="Chaperone_NapD_NO3_reduct"/>
</dbReference>
<dbReference type="PANTHER" id="PTHR38603">
    <property type="entry name" value="CHAPERONE NAPD"/>
    <property type="match status" value="1"/>
</dbReference>
<dbReference type="EMBL" id="JAPFQI010000001">
    <property type="protein sequence ID" value="MCW8084248.1"/>
    <property type="molecule type" value="Genomic_DNA"/>
</dbReference>
<keyword evidence="3 4" id="KW-0143">Chaperone</keyword>
<comment type="similarity">
    <text evidence="4">Belongs to the NapD family.</text>
</comment>
<dbReference type="PANTHER" id="PTHR38603:SF1">
    <property type="entry name" value="CHAPERONE NAPD"/>
    <property type="match status" value="1"/>
</dbReference>
<name>A0ABT3NQT8_9PROT</name>
<keyword evidence="6" id="KW-1185">Reference proteome</keyword>
<keyword evidence="2 4" id="KW-0963">Cytoplasm</keyword>